<comment type="similarity">
    <text evidence="1 4">Belongs to the glycosyl hydrolase 5 (cellulase A) family.</text>
</comment>
<dbReference type="STRING" id="196109.A0A136JJ70"/>
<dbReference type="InParanoid" id="A0A136JJ70"/>
<dbReference type="PANTHER" id="PTHR31263">
    <property type="entry name" value="CELLULASE FAMILY PROTEIN (AFU_ORTHOLOGUE AFUA_5G14560)"/>
    <property type="match status" value="1"/>
</dbReference>
<dbReference type="Gene3D" id="3.20.20.80">
    <property type="entry name" value="Glycosidases"/>
    <property type="match status" value="1"/>
</dbReference>
<sequence>MSLPRDSHFSPLTPLPLSTSSRWILDAEGHRVKLRCINWAGHMETNTLEGLHKQSVDFIADFVQSQGFNCVRMTYSTDHALNPNIKVSDSFRAAAGAAGVNLDHTIELFDRVARANPFLANATTRGVYEAAIAALWKRGVMTILDNHVSKATWCCNIDDGNGWWDQGFGYNSGNSRYFKTKEWLDGLEAISKWSATQPGVVGLGIRNEIREWLLQGWFNGRADWYNFATQAALRIHGSNPDALILIGGTQSSTDLVHIKKSNFDFSTWKNKHVWEWHAYSFTVTFSVNFDDCKFLQSQYGFFDGFVLEQDKPYTAPLMLSEFGFGMAGGPRPDGLSDKDGRYFDCLKQYAVGNDMEWAIWALQGTYYIREGILEYEDSWGYVNADWTGVRNPQIGELLGPLFAVTQGP</sequence>
<keyword evidence="7" id="KW-1185">Reference proteome</keyword>
<evidence type="ECO:0000256" key="4">
    <source>
        <dbReference type="RuleBase" id="RU361153"/>
    </source>
</evidence>
<evidence type="ECO:0000256" key="1">
    <source>
        <dbReference type="ARBA" id="ARBA00005641"/>
    </source>
</evidence>
<dbReference type="GO" id="GO:0004553">
    <property type="term" value="F:hydrolase activity, hydrolyzing O-glycosyl compounds"/>
    <property type="evidence" value="ECO:0007669"/>
    <property type="project" value="InterPro"/>
</dbReference>
<dbReference type="OrthoDB" id="442731at2759"/>
<keyword evidence="3 4" id="KW-0326">Glycosidase</keyword>
<dbReference type="SUPFAM" id="SSF51445">
    <property type="entry name" value="(Trans)glycosidases"/>
    <property type="match status" value="1"/>
</dbReference>
<feature type="domain" description="Glycoside hydrolase family 5" evidence="5">
    <location>
        <begin position="55"/>
        <end position="362"/>
    </location>
</feature>
<accession>A0A136JJ70</accession>
<proteinExistence type="inferred from homology"/>
<dbReference type="InterPro" id="IPR017853">
    <property type="entry name" value="GH"/>
</dbReference>
<dbReference type="Pfam" id="PF00150">
    <property type="entry name" value="Cellulase"/>
    <property type="match status" value="1"/>
</dbReference>
<name>A0A136JJ70_9PEZI</name>
<reference evidence="7" key="1">
    <citation type="submission" date="2016-02" db="EMBL/GenBank/DDBJ databases">
        <title>Draft genome sequence of Microdochium bolleyi, a fungal endophyte of beachgrass.</title>
        <authorList>
            <consortium name="DOE Joint Genome Institute"/>
            <person name="David A.S."/>
            <person name="May G."/>
            <person name="Haridas S."/>
            <person name="Lim J."/>
            <person name="Wang M."/>
            <person name="Labutti K."/>
            <person name="Lipzen A."/>
            <person name="Barry K."/>
            <person name="Grigoriev I.V."/>
        </authorList>
    </citation>
    <scope>NUCLEOTIDE SEQUENCE [LARGE SCALE GENOMIC DNA]</scope>
    <source>
        <strain evidence="7">J235TASD1</strain>
    </source>
</reference>
<evidence type="ECO:0000313" key="7">
    <source>
        <dbReference type="Proteomes" id="UP000070501"/>
    </source>
</evidence>
<evidence type="ECO:0000256" key="3">
    <source>
        <dbReference type="ARBA" id="ARBA00023295"/>
    </source>
</evidence>
<dbReference type="PANTHER" id="PTHR31263:SF0">
    <property type="entry name" value="CELLULASE FAMILY PROTEIN (AFU_ORTHOLOGUE AFUA_5G14560)"/>
    <property type="match status" value="1"/>
</dbReference>
<evidence type="ECO:0000313" key="6">
    <source>
        <dbReference type="EMBL" id="KXJ97205.1"/>
    </source>
</evidence>
<organism evidence="6 7">
    <name type="scientific">Microdochium bolleyi</name>
    <dbReference type="NCBI Taxonomy" id="196109"/>
    <lineage>
        <taxon>Eukaryota</taxon>
        <taxon>Fungi</taxon>
        <taxon>Dikarya</taxon>
        <taxon>Ascomycota</taxon>
        <taxon>Pezizomycotina</taxon>
        <taxon>Sordariomycetes</taxon>
        <taxon>Xylariomycetidae</taxon>
        <taxon>Xylariales</taxon>
        <taxon>Microdochiaceae</taxon>
        <taxon>Microdochium</taxon>
    </lineage>
</organism>
<dbReference type="GO" id="GO:0000272">
    <property type="term" value="P:polysaccharide catabolic process"/>
    <property type="evidence" value="ECO:0007669"/>
    <property type="project" value="InterPro"/>
</dbReference>
<gene>
    <name evidence="6" type="ORF">Micbo1qcDRAFT_211459</name>
</gene>
<evidence type="ECO:0000256" key="2">
    <source>
        <dbReference type="ARBA" id="ARBA00022801"/>
    </source>
</evidence>
<dbReference type="Proteomes" id="UP000070501">
    <property type="component" value="Unassembled WGS sequence"/>
</dbReference>
<keyword evidence="2 4" id="KW-0378">Hydrolase</keyword>
<protein>
    <submittedName>
        <fullName evidence="6">Glycoside hydrolase family 5 protein</fullName>
    </submittedName>
</protein>
<dbReference type="EMBL" id="KQ964245">
    <property type="protein sequence ID" value="KXJ97205.1"/>
    <property type="molecule type" value="Genomic_DNA"/>
</dbReference>
<evidence type="ECO:0000259" key="5">
    <source>
        <dbReference type="Pfam" id="PF00150"/>
    </source>
</evidence>
<dbReference type="InterPro" id="IPR001547">
    <property type="entry name" value="Glyco_hydro_5"/>
</dbReference>
<dbReference type="AlphaFoldDB" id="A0A136JJ70"/>